<reference evidence="1 2" key="1">
    <citation type="journal article" date="2016" name="Proc. Natl. Acad. Sci. U.S.A.">
        <title>Lipid metabolic changes in an early divergent fungus govern the establishment of a mutualistic symbiosis with endobacteria.</title>
        <authorList>
            <person name="Lastovetsky O.A."/>
            <person name="Gaspar M.L."/>
            <person name="Mondo S.J."/>
            <person name="LaButti K.M."/>
            <person name="Sandor L."/>
            <person name="Grigoriev I.V."/>
            <person name="Henry S.A."/>
            <person name="Pawlowska T.E."/>
        </authorList>
    </citation>
    <scope>NUCLEOTIDE SEQUENCE [LARGE SCALE GENOMIC DNA]</scope>
    <source>
        <strain evidence="1 2">ATCC 11559</strain>
    </source>
</reference>
<evidence type="ECO:0000313" key="1">
    <source>
        <dbReference type="EMBL" id="ORE20593.1"/>
    </source>
</evidence>
<name>A0A1X0S8F5_RHIZD</name>
<sequence>MSSVEQPVRKIQCTYALIPVRHHVPSQRRTHYLQPQAELKRSKTKRYNKMGVANLVTIFGLTLMGNEGDSQFDLAALSAQDAQRLTDIQ</sequence>
<dbReference type="AlphaFoldDB" id="A0A1X0S8F5"/>
<accession>A0A1X0S8F5</accession>
<dbReference type="EMBL" id="KV921291">
    <property type="protein sequence ID" value="ORE20593.1"/>
    <property type="molecule type" value="Genomic_DNA"/>
</dbReference>
<proteinExistence type="predicted"/>
<evidence type="ECO:0000313" key="2">
    <source>
        <dbReference type="Proteomes" id="UP000242381"/>
    </source>
</evidence>
<gene>
    <name evidence="1" type="ORF">BCV71DRAFT_261874</name>
</gene>
<dbReference type="Proteomes" id="UP000242381">
    <property type="component" value="Unassembled WGS sequence"/>
</dbReference>
<protein>
    <submittedName>
        <fullName evidence="1">Uncharacterized protein</fullName>
    </submittedName>
</protein>
<organism evidence="1 2">
    <name type="scientific">Rhizopus microsporus</name>
    <dbReference type="NCBI Taxonomy" id="58291"/>
    <lineage>
        <taxon>Eukaryota</taxon>
        <taxon>Fungi</taxon>
        <taxon>Fungi incertae sedis</taxon>
        <taxon>Mucoromycota</taxon>
        <taxon>Mucoromycotina</taxon>
        <taxon>Mucoromycetes</taxon>
        <taxon>Mucorales</taxon>
        <taxon>Mucorineae</taxon>
        <taxon>Rhizopodaceae</taxon>
        <taxon>Rhizopus</taxon>
    </lineage>
</organism>